<gene>
    <name evidence="4" type="ORF">B7R21_16890</name>
</gene>
<dbReference type="InterPro" id="IPR000551">
    <property type="entry name" value="MerR-type_HTH_dom"/>
</dbReference>
<reference evidence="4 5" key="1">
    <citation type="submission" date="2017-04" db="EMBL/GenBank/DDBJ databases">
        <title>Comparative genome analysis of Subtercola boreus.</title>
        <authorList>
            <person name="Cho Y.-J."/>
            <person name="Cho A."/>
            <person name="Kim O.-S."/>
            <person name="Lee J.-I."/>
        </authorList>
    </citation>
    <scope>NUCLEOTIDE SEQUENCE [LARGE SCALE GENOMIC DNA]</scope>
    <source>
        <strain evidence="4 5">P27444</strain>
    </source>
</reference>
<name>A0A3E0VB94_9MICO</name>
<dbReference type="PANTHER" id="PTHR30204">
    <property type="entry name" value="REDOX-CYCLING DRUG-SENSING TRANSCRIPTIONAL ACTIVATOR SOXR"/>
    <property type="match status" value="1"/>
</dbReference>
<feature type="coiled-coil region" evidence="2">
    <location>
        <begin position="79"/>
        <end position="106"/>
    </location>
</feature>
<dbReference type="EMBL" id="NBXA01000031">
    <property type="protein sequence ID" value="RFA07132.1"/>
    <property type="molecule type" value="Genomic_DNA"/>
</dbReference>
<keyword evidence="2" id="KW-0175">Coiled coil</keyword>
<evidence type="ECO:0000259" key="3">
    <source>
        <dbReference type="PROSITE" id="PS50937"/>
    </source>
</evidence>
<dbReference type="InterPro" id="IPR047057">
    <property type="entry name" value="MerR_fam"/>
</dbReference>
<dbReference type="Proteomes" id="UP000256709">
    <property type="component" value="Unassembled WGS sequence"/>
</dbReference>
<protein>
    <submittedName>
        <fullName evidence="4">MerR family transcriptional regulator</fullName>
    </submittedName>
</protein>
<dbReference type="SUPFAM" id="SSF46955">
    <property type="entry name" value="Putative DNA-binding domain"/>
    <property type="match status" value="1"/>
</dbReference>
<dbReference type="SMART" id="SM00422">
    <property type="entry name" value="HTH_MERR"/>
    <property type="match status" value="1"/>
</dbReference>
<sequence length="242" mass="27012">MAWSTSQIAELAGTTVKAVRHYHEIGLLDLPERTSNGYKQYSVGHLVRLLRITRLTDLEVPLAQIAVMESSDSQPEEALRVLDAQLAETIERLQRISAELKMILRNQSSMDMPSGFSPISVDISEADRALIMIYSRVFGPAEMDDVRSMIIDLRKDPAHTQFDNLAEDAGEETRQSLAEHYAPLLSTITSRYPWMSDPGSRAPRGARYAESTLGEAIHDLYNAAQLDVLRRVSMLRAPEADG</sequence>
<evidence type="ECO:0000313" key="4">
    <source>
        <dbReference type="EMBL" id="RFA07132.1"/>
    </source>
</evidence>
<dbReference type="GO" id="GO:0003700">
    <property type="term" value="F:DNA-binding transcription factor activity"/>
    <property type="evidence" value="ECO:0007669"/>
    <property type="project" value="InterPro"/>
</dbReference>
<accession>A0A3E0VB94</accession>
<dbReference type="Gene3D" id="1.10.1660.10">
    <property type="match status" value="1"/>
</dbReference>
<keyword evidence="1" id="KW-0238">DNA-binding</keyword>
<dbReference type="PROSITE" id="PS50937">
    <property type="entry name" value="HTH_MERR_2"/>
    <property type="match status" value="1"/>
</dbReference>
<dbReference type="Pfam" id="PF13411">
    <property type="entry name" value="MerR_1"/>
    <property type="match status" value="1"/>
</dbReference>
<feature type="domain" description="HTH merR-type" evidence="3">
    <location>
        <begin position="2"/>
        <end position="71"/>
    </location>
</feature>
<dbReference type="PANTHER" id="PTHR30204:SF93">
    <property type="entry name" value="HTH MERR-TYPE DOMAIN-CONTAINING PROTEIN"/>
    <property type="match status" value="1"/>
</dbReference>
<dbReference type="InterPro" id="IPR009061">
    <property type="entry name" value="DNA-bd_dom_put_sf"/>
</dbReference>
<comment type="caution">
    <text evidence="4">The sequence shown here is derived from an EMBL/GenBank/DDBJ whole genome shotgun (WGS) entry which is preliminary data.</text>
</comment>
<dbReference type="AlphaFoldDB" id="A0A3E0VB94"/>
<dbReference type="GO" id="GO:0003677">
    <property type="term" value="F:DNA binding"/>
    <property type="evidence" value="ECO:0007669"/>
    <property type="project" value="UniProtKB-KW"/>
</dbReference>
<evidence type="ECO:0000256" key="2">
    <source>
        <dbReference type="SAM" id="Coils"/>
    </source>
</evidence>
<dbReference type="RefSeq" id="WP_116284430.1">
    <property type="nucleotide sequence ID" value="NZ_NBXA01000031.1"/>
</dbReference>
<evidence type="ECO:0000313" key="5">
    <source>
        <dbReference type="Proteomes" id="UP000256709"/>
    </source>
</evidence>
<proteinExistence type="predicted"/>
<dbReference type="OrthoDB" id="4569196at2"/>
<evidence type="ECO:0000256" key="1">
    <source>
        <dbReference type="ARBA" id="ARBA00023125"/>
    </source>
</evidence>
<organism evidence="4 5">
    <name type="scientific">Subtercola boreus</name>
    <dbReference type="NCBI Taxonomy" id="120213"/>
    <lineage>
        <taxon>Bacteria</taxon>
        <taxon>Bacillati</taxon>
        <taxon>Actinomycetota</taxon>
        <taxon>Actinomycetes</taxon>
        <taxon>Micrococcales</taxon>
        <taxon>Microbacteriaceae</taxon>
        <taxon>Subtercola</taxon>
    </lineage>
</organism>